<dbReference type="RefSeq" id="WP_132016501.1">
    <property type="nucleotide sequence ID" value="NZ_SLUN01000038.1"/>
</dbReference>
<reference evidence="2 3" key="1">
    <citation type="submission" date="2019-03" db="EMBL/GenBank/DDBJ databases">
        <title>Genomic Encyclopedia of Type Strains, Phase IV (KMG-IV): sequencing the most valuable type-strain genomes for metagenomic binning, comparative biology and taxonomic classification.</title>
        <authorList>
            <person name="Goeker M."/>
        </authorList>
    </citation>
    <scope>NUCLEOTIDE SEQUENCE [LARGE SCALE GENOMIC DNA]</scope>
    <source>
        <strain evidence="2 3">LX-B</strain>
    </source>
</reference>
<name>A0A4V2QCC7_HYDET</name>
<keyword evidence="3" id="KW-1185">Reference proteome</keyword>
<evidence type="ECO:0000259" key="1">
    <source>
        <dbReference type="Pfam" id="PF10006"/>
    </source>
</evidence>
<evidence type="ECO:0000313" key="2">
    <source>
        <dbReference type="EMBL" id="TCL59737.1"/>
    </source>
</evidence>
<feature type="domain" description="DUF2249" evidence="1">
    <location>
        <begin position="8"/>
        <end position="76"/>
    </location>
</feature>
<evidence type="ECO:0000313" key="3">
    <source>
        <dbReference type="Proteomes" id="UP000295008"/>
    </source>
</evidence>
<protein>
    <submittedName>
        <fullName evidence="2">Uncharacterized protein (DUF2249 family)</fullName>
    </submittedName>
</protein>
<proteinExistence type="predicted"/>
<dbReference type="EMBL" id="SLUN01000038">
    <property type="protein sequence ID" value="TCL59737.1"/>
    <property type="molecule type" value="Genomic_DNA"/>
</dbReference>
<dbReference type="InterPro" id="IPR018720">
    <property type="entry name" value="DUF2249"/>
</dbReference>
<dbReference type="OrthoDB" id="9798996at2"/>
<comment type="caution">
    <text evidence="2">The sequence shown here is derived from an EMBL/GenBank/DDBJ whole genome shotgun (WGS) entry which is preliminary data.</text>
</comment>
<dbReference type="Proteomes" id="UP000295008">
    <property type="component" value="Unassembled WGS sequence"/>
</dbReference>
<gene>
    <name evidence="2" type="ORF">EDC14_103830</name>
</gene>
<accession>A0A4V2QCC7</accession>
<dbReference type="AlphaFoldDB" id="A0A4V2QCC7"/>
<organism evidence="2 3">
    <name type="scientific">Hydrogenispora ethanolica</name>
    <dbReference type="NCBI Taxonomy" id="1082276"/>
    <lineage>
        <taxon>Bacteria</taxon>
        <taxon>Bacillati</taxon>
        <taxon>Bacillota</taxon>
        <taxon>Hydrogenispora</taxon>
    </lineage>
</organism>
<sequence>MPDFAARIDARQYAPQEKHPAIFKTFENLKPGETMELINDHDPKPLRYQFMAEMPDKFGWQYLEEGPQVWRVAISKH</sequence>
<dbReference type="Pfam" id="PF10006">
    <property type="entry name" value="DUF2249"/>
    <property type="match status" value="1"/>
</dbReference>